<proteinExistence type="predicted"/>
<dbReference type="Proteomes" id="UP000005839">
    <property type="component" value="Unassembled WGS sequence"/>
</dbReference>
<keyword evidence="1" id="KW-0812">Transmembrane</keyword>
<protein>
    <recommendedName>
        <fullName evidence="4">Type IV pilus assembly protein PilW</fullName>
    </recommendedName>
</protein>
<keyword evidence="1" id="KW-0472">Membrane</keyword>
<dbReference type="PROSITE" id="PS00409">
    <property type="entry name" value="PROKAR_NTER_METHYL"/>
    <property type="match status" value="1"/>
</dbReference>
<name>A9DAW2_9GAMM</name>
<dbReference type="Pfam" id="PF16074">
    <property type="entry name" value="PilW"/>
    <property type="match status" value="1"/>
</dbReference>
<dbReference type="Pfam" id="PF07963">
    <property type="entry name" value="N_methyl"/>
    <property type="match status" value="1"/>
</dbReference>
<keyword evidence="3" id="KW-1185">Reference proteome</keyword>
<gene>
    <name evidence="2" type="ORF">KT99_03864</name>
</gene>
<keyword evidence="1" id="KW-1133">Transmembrane helix</keyword>
<dbReference type="GO" id="GO:0043683">
    <property type="term" value="P:type IV pilus assembly"/>
    <property type="evidence" value="ECO:0007669"/>
    <property type="project" value="InterPro"/>
</dbReference>
<organism evidence="2 3">
    <name type="scientific">Shewanella benthica KT99</name>
    <dbReference type="NCBI Taxonomy" id="314608"/>
    <lineage>
        <taxon>Bacteria</taxon>
        <taxon>Pseudomonadati</taxon>
        <taxon>Pseudomonadota</taxon>
        <taxon>Gammaproteobacteria</taxon>
        <taxon>Alteromonadales</taxon>
        <taxon>Shewanellaceae</taxon>
        <taxon>Shewanella</taxon>
    </lineage>
</organism>
<dbReference type="AlphaFoldDB" id="A9DAW2"/>
<dbReference type="RefSeq" id="WP_005499729.1">
    <property type="nucleotide sequence ID" value="NZ_ABIC01000018.1"/>
</dbReference>
<evidence type="ECO:0000313" key="2">
    <source>
        <dbReference type="EMBL" id="EDQ00652.1"/>
    </source>
</evidence>
<dbReference type="InterPro" id="IPR012902">
    <property type="entry name" value="N_methyl_site"/>
</dbReference>
<feature type="transmembrane region" description="Helical" evidence="1">
    <location>
        <begin position="12"/>
        <end position="36"/>
    </location>
</feature>
<reference evidence="2 3" key="1">
    <citation type="submission" date="2007-10" db="EMBL/GenBank/DDBJ databases">
        <authorList>
            <person name="Yayanos A."/>
            <person name="Ferriera S."/>
            <person name="Johnson J."/>
            <person name="Kravitz S."/>
            <person name="Halpern A."/>
            <person name="Remington K."/>
            <person name="Beeson K."/>
            <person name="Tran B."/>
            <person name="Rogers Y.-H."/>
            <person name="Friedman R."/>
            <person name="Venter J.C."/>
        </authorList>
    </citation>
    <scope>NUCLEOTIDE SEQUENCE [LARGE SCALE GENOMIC DNA]</scope>
    <source>
        <strain evidence="2 3">KT99</strain>
    </source>
</reference>
<dbReference type="STRING" id="314608.KT99_03864"/>
<dbReference type="InterPro" id="IPR032092">
    <property type="entry name" value="PilW"/>
</dbReference>
<dbReference type="EMBL" id="ABIC01000018">
    <property type="protein sequence ID" value="EDQ00652.1"/>
    <property type="molecule type" value="Genomic_DNA"/>
</dbReference>
<accession>A9DAW2</accession>
<sequence length="331" mass="36390">MDKFIKMHGQKGLSLVELMVAMVISLFLSAGVFAMFSMSATNVTTTSHFNQLQENGRIALALMERDVSQLGFMADMTGEPLSLGVNTRITAAAIPAGNDCVGAGANNASLPNNTAANFRRIWGYEQGGTESLACLSNVITGTDVLQIKRLSGPSVVNPNEQTSYYLGANQNEAVIFSGNQVTPVIANGRYWKYLHHVYYIQEDNGVPQLRRRVLKTGGMNTTASVEQLVDGVENMRILYGFDTNSDRSADSFMPAENVSSLMWDGAPLQRLVAVRIFLLLRTIEQDPSYTNKANYRLGDKIIEVDDHFRRKVVSTTVVLENPIIIGGRTRQ</sequence>
<evidence type="ECO:0000313" key="3">
    <source>
        <dbReference type="Proteomes" id="UP000005839"/>
    </source>
</evidence>
<dbReference type="NCBIfam" id="TIGR02532">
    <property type="entry name" value="IV_pilin_GFxxxE"/>
    <property type="match status" value="1"/>
</dbReference>
<comment type="caution">
    <text evidence="2">The sequence shown here is derived from an EMBL/GenBank/DDBJ whole genome shotgun (WGS) entry which is preliminary data.</text>
</comment>
<evidence type="ECO:0008006" key="4">
    <source>
        <dbReference type="Google" id="ProtNLM"/>
    </source>
</evidence>
<evidence type="ECO:0000256" key="1">
    <source>
        <dbReference type="SAM" id="Phobius"/>
    </source>
</evidence>